<dbReference type="HOGENOM" id="CLU_048756_2_2_9"/>
<dbReference type="Proteomes" id="UP000007093">
    <property type="component" value="Chromosome"/>
</dbReference>
<dbReference type="PANTHER" id="PTHR13774:SF17">
    <property type="entry name" value="PHENAZINE BIOSYNTHESIS-LIKE DOMAIN-CONTAINING PROTEIN"/>
    <property type="match status" value="1"/>
</dbReference>
<reference evidence="4 5" key="1">
    <citation type="journal article" date="2011" name="J. Bacteriol.">
        <title>Complete genome sequence of Acidaminococcus intestini RYC-MR95, a Gram-negative bacterium from the phylum Firmicutes.</title>
        <authorList>
            <person name="D'Auria G."/>
            <person name="Galan J.C."/>
            <person name="Rodriguez-Alcayna M."/>
            <person name="Moya A."/>
            <person name="Baquero F."/>
            <person name="Latorre A."/>
        </authorList>
    </citation>
    <scope>NUCLEOTIDE SEQUENCE [LARGE SCALE GENOMIC DNA]</scope>
    <source>
        <strain evidence="4 5">RyC-MR95</strain>
    </source>
</reference>
<gene>
    <name evidence="4" type="ordered locus">Acin_1275</name>
</gene>
<evidence type="ECO:0000256" key="2">
    <source>
        <dbReference type="ARBA" id="ARBA00023235"/>
    </source>
</evidence>
<dbReference type="GO" id="GO:0005737">
    <property type="term" value="C:cytoplasm"/>
    <property type="evidence" value="ECO:0007669"/>
    <property type="project" value="TreeGrafter"/>
</dbReference>
<dbReference type="GO" id="GO:0016853">
    <property type="term" value="F:isomerase activity"/>
    <property type="evidence" value="ECO:0007669"/>
    <property type="project" value="UniProtKB-KW"/>
</dbReference>
<dbReference type="STRING" id="568816.Acin_1275"/>
<dbReference type="eggNOG" id="COG0384">
    <property type="taxonomic scope" value="Bacteria"/>
</dbReference>
<dbReference type="FunCoup" id="G4Q8R7">
    <property type="interactions" value="154"/>
</dbReference>
<organism evidence="4 5">
    <name type="scientific">Acidaminococcus intestini (strain RyC-MR95)</name>
    <dbReference type="NCBI Taxonomy" id="568816"/>
    <lineage>
        <taxon>Bacteria</taxon>
        <taxon>Bacillati</taxon>
        <taxon>Bacillota</taxon>
        <taxon>Negativicutes</taxon>
        <taxon>Acidaminococcales</taxon>
        <taxon>Acidaminococcaceae</taxon>
        <taxon>Acidaminococcus</taxon>
    </lineage>
</organism>
<accession>G4Q8R7</accession>
<dbReference type="InParanoid" id="G4Q8R7"/>
<sequence>MNKSNKQVPNRETNEVEGGLMNMKYYVVDAFTEELFKGNPAGVCLVDEFPTDETMTNIAAENRLSETAFVKHKVDGIYRVRFFTPTSEVDLCGHATLGTGFVLANFVEPGKKEFHLRANQDDIVITVREGGLYEIEFPSWHPQKVAVTKEMEDALGFKPEAAWQTRDLIILAKDTDTVQNFQPDYQAIAHMTDKLGVLITAQASDSEFVSRTFFPNIGIPEDPVCGSANCSLIPLWSQRLGKKEIINHQLSPRTGTIYCRDGGNVVKISGHVTLYSTAELNIH</sequence>
<dbReference type="PIRSF" id="PIRSF016184">
    <property type="entry name" value="PhzC_PhzF"/>
    <property type="match status" value="1"/>
</dbReference>
<dbReference type="Gene3D" id="3.10.310.10">
    <property type="entry name" value="Diaminopimelate Epimerase, Chain A, domain 1"/>
    <property type="match status" value="2"/>
</dbReference>
<dbReference type="PATRIC" id="fig|568816.4.peg.1231"/>
<keyword evidence="2" id="KW-0413">Isomerase</keyword>
<comment type="similarity">
    <text evidence="1">Belongs to the PhzF family.</text>
</comment>
<protein>
    <submittedName>
        <fullName evidence="4">Phenazine biosynthesis protein</fullName>
    </submittedName>
</protein>
<dbReference type="SUPFAM" id="SSF54506">
    <property type="entry name" value="Diaminopimelate epimerase-like"/>
    <property type="match status" value="1"/>
</dbReference>
<evidence type="ECO:0000313" key="4">
    <source>
        <dbReference type="EMBL" id="AEQ22500.1"/>
    </source>
</evidence>
<dbReference type="AlphaFoldDB" id="G4Q8R7"/>
<proteinExistence type="inferred from homology"/>
<dbReference type="InterPro" id="IPR003719">
    <property type="entry name" value="Phenazine_PhzF-like"/>
</dbReference>
<name>G4Q8R7_ACIIR</name>
<dbReference type="KEGG" id="ain:Acin_1275"/>
<evidence type="ECO:0000256" key="1">
    <source>
        <dbReference type="ARBA" id="ARBA00008270"/>
    </source>
</evidence>
<dbReference type="NCBIfam" id="TIGR00654">
    <property type="entry name" value="PhzF_family"/>
    <property type="match status" value="1"/>
</dbReference>
<keyword evidence="5" id="KW-1185">Reference proteome</keyword>
<dbReference type="Pfam" id="PF02567">
    <property type="entry name" value="PhzC-PhzF"/>
    <property type="match status" value="1"/>
</dbReference>
<dbReference type="EMBL" id="CP003058">
    <property type="protein sequence ID" value="AEQ22500.1"/>
    <property type="molecule type" value="Genomic_DNA"/>
</dbReference>
<evidence type="ECO:0000256" key="3">
    <source>
        <dbReference type="PIRSR" id="PIRSR016184-1"/>
    </source>
</evidence>
<feature type="active site" evidence="3">
    <location>
        <position position="66"/>
    </location>
</feature>
<evidence type="ECO:0000313" key="5">
    <source>
        <dbReference type="Proteomes" id="UP000007093"/>
    </source>
</evidence>
<dbReference type="PANTHER" id="PTHR13774">
    <property type="entry name" value="PHENAZINE BIOSYNTHESIS PROTEIN"/>
    <property type="match status" value="1"/>
</dbReference>